<dbReference type="GO" id="GO:0071944">
    <property type="term" value="C:cell periphery"/>
    <property type="evidence" value="ECO:0007669"/>
    <property type="project" value="UniProtKB-ARBA"/>
</dbReference>
<dbReference type="OrthoDB" id="3689214at2759"/>
<dbReference type="AlphaFoldDB" id="A0A6A5UG03"/>
<evidence type="ECO:0000313" key="8">
    <source>
        <dbReference type="Proteomes" id="UP000800035"/>
    </source>
</evidence>
<keyword evidence="2 6" id="KW-0812">Transmembrane</keyword>
<gene>
    <name evidence="7" type="ORF">CC80DRAFT_500204</name>
</gene>
<protein>
    <recommendedName>
        <fullName evidence="9">Mid2 domain-containing protein</fullName>
    </recommendedName>
</protein>
<comment type="subcellular location">
    <subcellularLocation>
        <location evidence="1">Membrane</location>
        <topology evidence="1">Single-pass membrane protein</topology>
    </subcellularLocation>
</comment>
<name>A0A6A5UG03_9PLEO</name>
<evidence type="ECO:0008006" key="9">
    <source>
        <dbReference type="Google" id="ProtNLM"/>
    </source>
</evidence>
<evidence type="ECO:0000256" key="1">
    <source>
        <dbReference type="ARBA" id="ARBA00004167"/>
    </source>
</evidence>
<accession>A0A6A5UG03</accession>
<evidence type="ECO:0000313" key="7">
    <source>
        <dbReference type="EMBL" id="KAF1961846.1"/>
    </source>
</evidence>
<dbReference type="EMBL" id="ML976980">
    <property type="protein sequence ID" value="KAF1961846.1"/>
    <property type="molecule type" value="Genomic_DNA"/>
</dbReference>
<keyword evidence="3 6" id="KW-1133">Transmembrane helix</keyword>
<dbReference type="GO" id="GO:0016020">
    <property type="term" value="C:membrane"/>
    <property type="evidence" value="ECO:0007669"/>
    <property type="project" value="UniProtKB-SubCell"/>
</dbReference>
<dbReference type="InterPro" id="IPR051694">
    <property type="entry name" value="Immunoregulatory_rcpt-like"/>
</dbReference>
<evidence type="ECO:0000256" key="5">
    <source>
        <dbReference type="SAM" id="MobiDB-lite"/>
    </source>
</evidence>
<organism evidence="7 8">
    <name type="scientific">Byssothecium circinans</name>
    <dbReference type="NCBI Taxonomy" id="147558"/>
    <lineage>
        <taxon>Eukaryota</taxon>
        <taxon>Fungi</taxon>
        <taxon>Dikarya</taxon>
        <taxon>Ascomycota</taxon>
        <taxon>Pezizomycotina</taxon>
        <taxon>Dothideomycetes</taxon>
        <taxon>Pleosporomycetidae</taxon>
        <taxon>Pleosporales</taxon>
        <taxon>Massarineae</taxon>
        <taxon>Massarinaceae</taxon>
        <taxon>Byssothecium</taxon>
    </lineage>
</organism>
<proteinExistence type="predicted"/>
<keyword evidence="8" id="KW-1185">Reference proteome</keyword>
<dbReference type="Proteomes" id="UP000800035">
    <property type="component" value="Unassembled WGS sequence"/>
</dbReference>
<evidence type="ECO:0000256" key="3">
    <source>
        <dbReference type="ARBA" id="ARBA00022989"/>
    </source>
</evidence>
<feature type="region of interest" description="Disordered" evidence="5">
    <location>
        <begin position="131"/>
        <end position="153"/>
    </location>
</feature>
<evidence type="ECO:0000256" key="4">
    <source>
        <dbReference type="ARBA" id="ARBA00023136"/>
    </source>
</evidence>
<keyword evidence="4 6" id="KW-0472">Membrane</keyword>
<sequence length="258" mass="27347">MPITSKGKGDVPDLEQAFTAGDVLPIAWNAGWSRGQGADKQPNSVDLWVTQYVGDGYKKKLKSNISLNEMGTYNWTIDVPNPQIDTTAQYVLRFVDHTDKDVFPTTSPMLPSVGFILHPAAKVVTSSATPSASTTFVTPSSSTSSTPSSASSSAKAKSSKVAPIIGGVLGGLTGLALILVGALIILKMLKKKKEGQKYAGELEGLHTLDAKGSNVVYRHELHNEPPELYTPGGYHHVTELDSTAMTAPPAGSNAEQRV</sequence>
<feature type="transmembrane region" description="Helical" evidence="6">
    <location>
        <begin position="161"/>
        <end position="186"/>
    </location>
</feature>
<evidence type="ECO:0000256" key="6">
    <source>
        <dbReference type="SAM" id="Phobius"/>
    </source>
</evidence>
<reference evidence="7" key="1">
    <citation type="journal article" date="2020" name="Stud. Mycol.">
        <title>101 Dothideomycetes genomes: a test case for predicting lifestyles and emergence of pathogens.</title>
        <authorList>
            <person name="Haridas S."/>
            <person name="Albert R."/>
            <person name="Binder M."/>
            <person name="Bloem J."/>
            <person name="Labutti K."/>
            <person name="Salamov A."/>
            <person name="Andreopoulos B."/>
            <person name="Baker S."/>
            <person name="Barry K."/>
            <person name="Bills G."/>
            <person name="Bluhm B."/>
            <person name="Cannon C."/>
            <person name="Castanera R."/>
            <person name="Culley D."/>
            <person name="Daum C."/>
            <person name="Ezra D."/>
            <person name="Gonzalez J."/>
            <person name="Henrissat B."/>
            <person name="Kuo A."/>
            <person name="Liang C."/>
            <person name="Lipzen A."/>
            <person name="Lutzoni F."/>
            <person name="Magnuson J."/>
            <person name="Mondo S."/>
            <person name="Nolan M."/>
            <person name="Ohm R."/>
            <person name="Pangilinan J."/>
            <person name="Park H.-J."/>
            <person name="Ramirez L."/>
            <person name="Alfaro M."/>
            <person name="Sun H."/>
            <person name="Tritt A."/>
            <person name="Yoshinaga Y."/>
            <person name="Zwiers L.-H."/>
            <person name="Turgeon B."/>
            <person name="Goodwin S."/>
            <person name="Spatafora J."/>
            <person name="Crous P."/>
            <person name="Grigoriev I."/>
        </authorList>
    </citation>
    <scope>NUCLEOTIDE SEQUENCE</scope>
    <source>
        <strain evidence="7">CBS 675.92</strain>
    </source>
</reference>
<dbReference type="PANTHER" id="PTHR15549">
    <property type="entry name" value="PAIRED IMMUNOGLOBULIN-LIKE TYPE 2 RECEPTOR"/>
    <property type="match status" value="1"/>
</dbReference>
<evidence type="ECO:0000256" key="2">
    <source>
        <dbReference type="ARBA" id="ARBA00022692"/>
    </source>
</evidence>
<dbReference type="PANTHER" id="PTHR15549:SF26">
    <property type="entry name" value="AXIAL BUDDING PATTERN PROTEIN 2-RELATED"/>
    <property type="match status" value="1"/>
</dbReference>